<feature type="region of interest" description="Disordered" evidence="1">
    <location>
        <begin position="171"/>
        <end position="216"/>
    </location>
</feature>
<protein>
    <submittedName>
        <fullName evidence="2">Tetratricopeptide repeat protein</fullName>
    </submittedName>
</protein>
<evidence type="ECO:0000313" key="2">
    <source>
        <dbReference type="EMBL" id="MCO6024986.1"/>
    </source>
</evidence>
<proteinExistence type="predicted"/>
<dbReference type="RefSeq" id="WP_252760345.1">
    <property type="nucleotide sequence ID" value="NZ_JAMXLY010000009.1"/>
</dbReference>
<feature type="region of interest" description="Disordered" evidence="1">
    <location>
        <begin position="79"/>
        <end position="135"/>
    </location>
</feature>
<dbReference type="EMBL" id="JAMXLY010000009">
    <property type="protein sequence ID" value="MCO6024986.1"/>
    <property type="molecule type" value="Genomic_DNA"/>
</dbReference>
<sequence>MELTQLIQHPEEMDKETLYDLRSLLALHPYYQTVRLLLLQNLYILHDQSFNEELRRAAIYITDRKVIFKMVEAAHYQFNHPSSSKDAEEEQPTDQATTSGEDRTTTLIDNFLDSIPPESEEEQKKKKHRQPTPADAAVDYVSYLMANESDEEKQAESKSAPKMKGQELIDSFLDDGGGFHLQTEEEENTDNPGISSETGESQPIVQGDGQKQKEEEEIIDEGYFTETLARIYIKQGRYEKALEIIKRLYLNYPKKSAYFVDQIRFLEKLIINNNKK</sequence>
<name>A0ABT1BV91_9BACT</name>
<organism evidence="2 3">
    <name type="scientific">Segatella cerevisiae</name>
    <dbReference type="NCBI Taxonomy" id="2053716"/>
    <lineage>
        <taxon>Bacteria</taxon>
        <taxon>Pseudomonadati</taxon>
        <taxon>Bacteroidota</taxon>
        <taxon>Bacteroidia</taxon>
        <taxon>Bacteroidales</taxon>
        <taxon>Prevotellaceae</taxon>
        <taxon>Segatella</taxon>
    </lineage>
</organism>
<evidence type="ECO:0000313" key="3">
    <source>
        <dbReference type="Proteomes" id="UP001204015"/>
    </source>
</evidence>
<dbReference type="Proteomes" id="UP001204015">
    <property type="component" value="Unassembled WGS sequence"/>
</dbReference>
<reference evidence="2 3" key="1">
    <citation type="submission" date="2022-06" db="EMBL/GenBank/DDBJ databases">
        <title>A taxonomic note on the genus Prevotella: Description of four novel genera and emended description of the genera Hallella and Xylanibacter.</title>
        <authorList>
            <person name="Hitch T.C.A."/>
        </authorList>
    </citation>
    <scope>NUCLEOTIDE SEQUENCE [LARGE SCALE GENOMIC DNA]</scope>
    <source>
        <strain evidence="2 3">DSM 100619</strain>
    </source>
</reference>
<gene>
    <name evidence="2" type="ORF">NG821_03855</name>
</gene>
<evidence type="ECO:0000256" key="1">
    <source>
        <dbReference type="SAM" id="MobiDB-lite"/>
    </source>
</evidence>
<comment type="caution">
    <text evidence="2">The sequence shown here is derived from an EMBL/GenBank/DDBJ whole genome shotgun (WGS) entry which is preliminary data.</text>
</comment>
<feature type="compositionally biased region" description="Polar residues" evidence="1">
    <location>
        <begin position="190"/>
        <end position="204"/>
    </location>
</feature>
<accession>A0ABT1BV91</accession>
<keyword evidence="3" id="KW-1185">Reference proteome</keyword>